<evidence type="ECO:0000256" key="1">
    <source>
        <dbReference type="SAM" id="SignalP"/>
    </source>
</evidence>
<reference evidence="3 4" key="1">
    <citation type="submission" date="2017-12" db="EMBL/GenBank/DDBJ databases">
        <authorList>
            <person name="Hurst M.R.H."/>
        </authorList>
    </citation>
    <scope>NUCLEOTIDE SEQUENCE [LARGE SCALE GENOMIC DNA]</scope>
    <source>
        <strain evidence="3 4">SY-3-19</strain>
    </source>
</reference>
<dbReference type="Gene3D" id="3.10.450.50">
    <property type="match status" value="1"/>
</dbReference>
<dbReference type="AlphaFoldDB" id="A0A2S7JZA7"/>
<dbReference type="SUPFAM" id="SSF54427">
    <property type="entry name" value="NTF2-like"/>
    <property type="match status" value="1"/>
</dbReference>
<protein>
    <recommendedName>
        <fullName evidence="2">DUF4440 domain-containing protein</fullName>
    </recommendedName>
</protein>
<dbReference type="Proteomes" id="UP000239504">
    <property type="component" value="Unassembled WGS sequence"/>
</dbReference>
<keyword evidence="4" id="KW-1185">Reference proteome</keyword>
<feature type="signal peptide" evidence="1">
    <location>
        <begin position="1"/>
        <end position="23"/>
    </location>
</feature>
<dbReference type="InterPro" id="IPR027843">
    <property type="entry name" value="DUF4440"/>
</dbReference>
<feature type="chain" id="PRO_5015597131" description="DUF4440 domain-containing protein" evidence="1">
    <location>
        <begin position="24"/>
        <end position="163"/>
    </location>
</feature>
<dbReference type="EMBL" id="PJCH01000017">
    <property type="protein sequence ID" value="PQA85593.1"/>
    <property type="molecule type" value="Genomic_DNA"/>
</dbReference>
<name>A0A2S7JZA7_9PROT</name>
<evidence type="ECO:0000313" key="4">
    <source>
        <dbReference type="Proteomes" id="UP000239504"/>
    </source>
</evidence>
<sequence>MKRKGLFLLGAAALLAACAEQPATEPSVDHEAAIAEIDALRSGFERAVAEGDMAALGALVTPEAIMLQPGSADWKAMQALAAGAPFPPGAEIRITPFETKIVNATWAFERGASLVAYADPASGDEIVLRDAYLLIFRNDGEGWRLHREVASASEPPEGWPAAD</sequence>
<accession>A0A2S7JZA7</accession>
<feature type="domain" description="DUF4440" evidence="2">
    <location>
        <begin position="37"/>
        <end position="145"/>
    </location>
</feature>
<dbReference type="Pfam" id="PF14534">
    <property type="entry name" value="DUF4440"/>
    <property type="match status" value="1"/>
</dbReference>
<comment type="caution">
    <text evidence="3">The sequence shown here is derived from an EMBL/GenBank/DDBJ whole genome shotgun (WGS) entry which is preliminary data.</text>
</comment>
<dbReference type="PROSITE" id="PS51257">
    <property type="entry name" value="PROKAR_LIPOPROTEIN"/>
    <property type="match status" value="1"/>
</dbReference>
<keyword evidence="1" id="KW-0732">Signal</keyword>
<organism evidence="3 4">
    <name type="scientific">Hyphococcus luteus</name>
    <dbReference type="NCBI Taxonomy" id="2058213"/>
    <lineage>
        <taxon>Bacteria</taxon>
        <taxon>Pseudomonadati</taxon>
        <taxon>Pseudomonadota</taxon>
        <taxon>Alphaproteobacteria</taxon>
        <taxon>Parvularculales</taxon>
        <taxon>Parvularculaceae</taxon>
        <taxon>Hyphococcus</taxon>
    </lineage>
</organism>
<proteinExistence type="predicted"/>
<dbReference type="InterPro" id="IPR032710">
    <property type="entry name" value="NTF2-like_dom_sf"/>
</dbReference>
<evidence type="ECO:0000259" key="2">
    <source>
        <dbReference type="Pfam" id="PF14534"/>
    </source>
</evidence>
<evidence type="ECO:0000313" key="3">
    <source>
        <dbReference type="EMBL" id="PQA85593.1"/>
    </source>
</evidence>
<gene>
    <name evidence="3" type="ORF">CW354_21900</name>
</gene>
<dbReference type="RefSeq" id="WP_104832233.1">
    <property type="nucleotide sequence ID" value="NZ_PJCH01000017.1"/>
</dbReference>